<name>A0AC35GDS8_9BILA</name>
<sequence length="148" mass="16527">MSETWIINILSTFILSSIFIIISAINCTKKKDVTAPSKAPIPPGIAPSPVAGKSAEVKKSEDLKPQVFEKNEKEKMIAEGQLKRNKHDYPTFDDVISDWESEDGESGKKKKKEKKIGDGKDDNKKDEKKSEKTKSKMTDAGEKKSEKK</sequence>
<evidence type="ECO:0000313" key="1">
    <source>
        <dbReference type="Proteomes" id="UP000887580"/>
    </source>
</evidence>
<accession>A0AC35GDS8</accession>
<organism evidence="1 2">
    <name type="scientific">Panagrolaimus sp. PS1159</name>
    <dbReference type="NCBI Taxonomy" id="55785"/>
    <lineage>
        <taxon>Eukaryota</taxon>
        <taxon>Metazoa</taxon>
        <taxon>Ecdysozoa</taxon>
        <taxon>Nematoda</taxon>
        <taxon>Chromadorea</taxon>
        <taxon>Rhabditida</taxon>
        <taxon>Tylenchina</taxon>
        <taxon>Panagrolaimomorpha</taxon>
        <taxon>Panagrolaimoidea</taxon>
        <taxon>Panagrolaimidae</taxon>
        <taxon>Panagrolaimus</taxon>
    </lineage>
</organism>
<reference evidence="2" key="1">
    <citation type="submission" date="2022-11" db="UniProtKB">
        <authorList>
            <consortium name="WormBaseParasite"/>
        </authorList>
    </citation>
    <scope>IDENTIFICATION</scope>
</reference>
<evidence type="ECO:0000313" key="2">
    <source>
        <dbReference type="WBParaSite" id="PS1159_v2.g3957.t1"/>
    </source>
</evidence>
<dbReference type="Proteomes" id="UP000887580">
    <property type="component" value="Unplaced"/>
</dbReference>
<protein>
    <submittedName>
        <fullName evidence="2">Uncharacterized protein</fullName>
    </submittedName>
</protein>
<proteinExistence type="predicted"/>
<dbReference type="WBParaSite" id="PS1159_v2.g3957.t1">
    <property type="protein sequence ID" value="PS1159_v2.g3957.t1"/>
    <property type="gene ID" value="PS1159_v2.g3957"/>
</dbReference>